<feature type="domain" description="K+ potassium transporter integral membrane" evidence="14">
    <location>
        <begin position="36"/>
        <end position="489"/>
    </location>
</feature>
<dbReference type="Pfam" id="PF02705">
    <property type="entry name" value="K_trans"/>
    <property type="match status" value="1"/>
</dbReference>
<organism evidence="16 17">
    <name type="scientific">Bradyrhizobium erythrophlei</name>
    <dbReference type="NCBI Taxonomy" id="1437360"/>
    <lineage>
        <taxon>Bacteria</taxon>
        <taxon>Pseudomonadati</taxon>
        <taxon>Pseudomonadota</taxon>
        <taxon>Alphaproteobacteria</taxon>
        <taxon>Hyphomicrobiales</taxon>
        <taxon>Nitrobacteraceae</taxon>
        <taxon>Bradyrhizobium</taxon>
    </lineage>
</organism>
<evidence type="ECO:0000256" key="12">
    <source>
        <dbReference type="ARBA" id="ARBA00023136"/>
    </source>
</evidence>
<feature type="transmembrane region" description="Helical" evidence="13">
    <location>
        <begin position="312"/>
        <end position="335"/>
    </location>
</feature>
<evidence type="ECO:0000313" key="16">
    <source>
        <dbReference type="EMBL" id="SHN77246.1"/>
    </source>
</evidence>
<evidence type="ECO:0000259" key="14">
    <source>
        <dbReference type="Pfam" id="PF02705"/>
    </source>
</evidence>
<evidence type="ECO:0000256" key="10">
    <source>
        <dbReference type="ARBA" id="ARBA00022989"/>
    </source>
</evidence>
<comment type="subcellular location">
    <subcellularLocation>
        <location evidence="13">Cell membrane</location>
        <topology evidence="13">Multi-pass membrane protein</topology>
    </subcellularLocation>
    <subcellularLocation>
        <location evidence="1">Membrane</location>
        <topology evidence="1">Multi-pass membrane protein</topology>
    </subcellularLocation>
</comment>
<feature type="transmembrane region" description="Helical" evidence="13">
    <location>
        <begin position="195"/>
        <end position="220"/>
    </location>
</feature>
<feature type="transmembrane region" description="Helical" evidence="13">
    <location>
        <begin position="76"/>
        <end position="97"/>
    </location>
</feature>
<dbReference type="GO" id="GO:0005886">
    <property type="term" value="C:plasma membrane"/>
    <property type="evidence" value="ECO:0007669"/>
    <property type="project" value="UniProtKB-SubCell"/>
</dbReference>
<proteinExistence type="inferred from homology"/>
<dbReference type="Proteomes" id="UP000184096">
    <property type="component" value="Chromosome I"/>
</dbReference>
<evidence type="ECO:0000256" key="13">
    <source>
        <dbReference type="HAMAP-Rule" id="MF_01522"/>
    </source>
</evidence>
<dbReference type="AlphaFoldDB" id="A0A1M7U2M6"/>
<feature type="transmembrane region" description="Helical" evidence="13">
    <location>
        <begin position="34"/>
        <end position="56"/>
    </location>
</feature>
<dbReference type="HAMAP" id="MF_01522">
    <property type="entry name" value="Kup"/>
    <property type="match status" value="1"/>
</dbReference>
<dbReference type="EMBL" id="LT670849">
    <property type="protein sequence ID" value="SHN77246.1"/>
    <property type="molecule type" value="Genomic_DNA"/>
</dbReference>
<evidence type="ECO:0000256" key="6">
    <source>
        <dbReference type="ARBA" id="ARBA00022538"/>
    </source>
</evidence>
<keyword evidence="3 13" id="KW-0813">Transport</keyword>
<name>A0A1M7U2M6_9BRAD</name>
<dbReference type="GO" id="GO:0015293">
    <property type="term" value="F:symporter activity"/>
    <property type="evidence" value="ECO:0007669"/>
    <property type="project" value="UniProtKB-UniRule"/>
</dbReference>
<dbReference type="InterPro" id="IPR023051">
    <property type="entry name" value="Kup"/>
</dbReference>
<keyword evidence="11 13" id="KW-0406">Ion transport</keyword>
<feature type="transmembrane region" description="Helical" evidence="13">
    <location>
        <begin position="240"/>
        <end position="260"/>
    </location>
</feature>
<keyword evidence="4 13" id="KW-1003">Cell membrane</keyword>
<dbReference type="GO" id="GO:0015079">
    <property type="term" value="F:potassium ion transmembrane transporter activity"/>
    <property type="evidence" value="ECO:0007669"/>
    <property type="project" value="UniProtKB-UniRule"/>
</dbReference>
<keyword evidence="6 13" id="KW-0633">Potassium transport</keyword>
<comment type="similarity">
    <text evidence="2 13">Belongs to the HAK/KUP transporter (TC 2.A.72) family.</text>
</comment>
<feature type="transmembrane region" description="Helical" evidence="13">
    <location>
        <begin position="363"/>
        <end position="383"/>
    </location>
</feature>
<evidence type="ECO:0000256" key="11">
    <source>
        <dbReference type="ARBA" id="ARBA00023065"/>
    </source>
</evidence>
<evidence type="ECO:0000256" key="3">
    <source>
        <dbReference type="ARBA" id="ARBA00022448"/>
    </source>
</evidence>
<comment type="function">
    <text evidence="13">Transport of potassium into the cell. Likely operates as a K(+):H(+) symporter.</text>
</comment>
<dbReference type="InterPro" id="IPR053951">
    <property type="entry name" value="K_trans_N"/>
</dbReference>
<keyword evidence="9 13" id="KW-0630">Potassium</keyword>
<feature type="transmembrane region" description="Helical" evidence="13">
    <location>
        <begin position="164"/>
        <end position="183"/>
    </location>
</feature>
<keyword evidence="12 13" id="KW-0472">Membrane</keyword>
<evidence type="ECO:0000256" key="1">
    <source>
        <dbReference type="ARBA" id="ARBA00004141"/>
    </source>
</evidence>
<evidence type="ECO:0000256" key="5">
    <source>
        <dbReference type="ARBA" id="ARBA00022519"/>
    </source>
</evidence>
<dbReference type="InterPro" id="IPR003855">
    <property type="entry name" value="K+_transporter"/>
</dbReference>
<dbReference type="PANTHER" id="PTHR30540:SF79">
    <property type="entry name" value="LOW AFFINITY POTASSIUM TRANSPORT SYSTEM PROTEIN KUP"/>
    <property type="match status" value="1"/>
</dbReference>
<keyword evidence="7 13" id="KW-0812">Transmembrane</keyword>
<feature type="transmembrane region" description="Helical" evidence="13">
    <location>
        <begin position="272"/>
        <end position="292"/>
    </location>
</feature>
<dbReference type="Pfam" id="PF22776">
    <property type="entry name" value="K_trans_C"/>
    <property type="match status" value="1"/>
</dbReference>
<dbReference type="PANTHER" id="PTHR30540">
    <property type="entry name" value="OSMOTIC STRESS POTASSIUM TRANSPORTER"/>
    <property type="match status" value="1"/>
</dbReference>
<evidence type="ECO:0000313" key="17">
    <source>
        <dbReference type="Proteomes" id="UP000184096"/>
    </source>
</evidence>
<feature type="domain" description="K+ potassium transporter C-terminal" evidence="15">
    <location>
        <begin position="500"/>
        <end position="648"/>
    </location>
</feature>
<evidence type="ECO:0000256" key="7">
    <source>
        <dbReference type="ARBA" id="ARBA00022692"/>
    </source>
</evidence>
<evidence type="ECO:0000259" key="15">
    <source>
        <dbReference type="Pfam" id="PF22776"/>
    </source>
</evidence>
<keyword evidence="10 13" id="KW-1133">Transmembrane helix</keyword>
<evidence type="ECO:0000256" key="2">
    <source>
        <dbReference type="ARBA" id="ARBA00007019"/>
    </source>
</evidence>
<sequence length="649" mass="69963">MSGLIDRSVTSFGFDRQEPVLGHEKELHHAGSPWFLALTALGVVFGDIGTSPLYAFQVALTGLGHPAPTAAETTGIVSLILWALMAMVSLKYVIFILRADNEGEGGILALLSLVAADKVADGGKLPLLVLLGVVGASLLYGDGVITPAISVLSAMEGLKLVAPTFEHFILPATIAILVGLFMIQRHGTESIGKLFGPVMVAWFVVIGLLGIVNIVAAPAILRAVNPLEAAHFLLGDPKVAFVVIGAVFLALTGGEALYADMGHVGATAIRRAWFGLVLPALLLNYFGQGALILADPSAADNPFYKLVPGWALIPMVGLATLATIIASQALVSGVFSLTRQAMQMGVCPRVRITPTSYDEAGQVYVPAANWLLMTGTLLTVVLFRSSDNLAAAYGIAVSGTMLITTILLYRVAVSRWKWPQGLAIPVIAIFGAIDAAFLVSNSLKIVEGGWFPLLVGTLIATLMLSWRKGSSEVRRRLHEMSMPLNEFLDYADKAVIGRAPGMGVWLTKVEHGASPMLLRHIEHNRVLHQTVVLLTFVPDRRPRVPFGDRHSVHRLGHGFYRIQVRLGFMQTPDIPLTLINCNKLGFDGDLDHKNYYLAHETIVRREAGSSMNPLTFALFSFLNRIASRAPDFFKIPHDAVIEVGFRVEA</sequence>
<evidence type="ECO:0000256" key="4">
    <source>
        <dbReference type="ARBA" id="ARBA00022475"/>
    </source>
</evidence>
<protein>
    <recommendedName>
        <fullName evidence="13">Probable potassium transport system protein Kup</fullName>
    </recommendedName>
</protein>
<feature type="transmembrane region" description="Helical" evidence="13">
    <location>
        <begin position="389"/>
        <end position="409"/>
    </location>
</feature>
<keyword evidence="17" id="KW-1185">Reference proteome</keyword>
<keyword evidence="8 13" id="KW-0769">Symport</keyword>
<accession>A0A1M7U2M6</accession>
<gene>
    <name evidence="13" type="primary">kup</name>
    <name evidence="16" type="ORF">SAMN05444170_3400</name>
</gene>
<dbReference type="InterPro" id="IPR053952">
    <property type="entry name" value="K_trans_C"/>
</dbReference>
<feature type="transmembrane region" description="Helical" evidence="13">
    <location>
        <begin position="449"/>
        <end position="466"/>
    </location>
</feature>
<reference evidence="17" key="1">
    <citation type="submission" date="2016-11" db="EMBL/GenBank/DDBJ databases">
        <authorList>
            <person name="Varghese N."/>
            <person name="Submissions S."/>
        </authorList>
    </citation>
    <scope>NUCLEOTIDE SEQUENCE [LARGE SCALE GENOMIC DNA]</scope>
    <source>
        <strain evidence="17">GAS401</strain>
    </source>
</reference>
<dbReference type="RefSeq" id="WP_244553264.1">
    <property type="nucleotide sequence ID" value="NZ_LT670849.1"/>
</dbReference>
<feature type="transmembrane region" description="Helical" evidence="13">
    <location>
        <begin position="127"/>
        <end position="152"/>
    </location>
</feature>
<feature type="transmembrane region" description="Helical" evidence="13">
    <location>
        <begin position="421"/>
        <end position="443"/>
    </location>
</feature>
<evidence type="ECO:0000256" key="9">
    <source>
        <dbReference type="ARBA" id="ARBA00022958"/>
    </source>
</evidence>
<comment type="catalytic activity">
    <reaction evidence="13">
        <text>K(+)(in) + H(+)(in) = K(+)(out) + H(+)(out)</text>
        <dbReference type="Rhea" id="RHEA:28490"/>
        <dbReference type="ChEBI" id="CHEBI:15378"/>
        <dbReference type="ChEBI" id="CHEBI:29103"/>
    </reaction>
</comment>
<keyword evidence="5" id="KW-0997">Cell inner membrane</keyword>
<evidence type="ECO:0000256" key="8">
    <source>
        <dbReference type="ARBA" id="ARBA00022847"/>
    </source>
</evidence>